<name>A0AA90SR86_9ACTN</name>
<evidence type="ECO:0000259" key="9">
    <source>
        <dbReference type="Pfam" id="PF00999"/>
    </source>
</evidence>
<dbReference type="GO" id="GO:0005886">
    <property type="term" value="C:plasma membrane"/>
    <property type="evidence" value="ECO:0007669"/>
    <property type="project" value="UniProtKB-SubCell"/>
</dbReference>
<evidence type="ECO:0000256" key="8">
    <source>
        <dbReference type="SAM" id="Phobius"/>
    </source>
</evidence>
<evidence type="ECO:0000313" key="11">
    <source>
        <dbReference type="Proteomes" id="UP001178281"/>
    </source>
</evidence>
<keyword evidence="6" id="KW-0406">Ion transport</keyword>
<keyword evidence="4 8" id="KW-0812">Transmembrane</keyword>
<dbReference type="RefSeq" id="WP_220659461.1">
    <property type="nucleotide sequence ID" value="NZ_JAUTIX010000004.1"/>
</dbReference>
<comment type="caution">
    <text evidence="10">The sequence shown here is derived from an EMBL/GenBank/DDBJ whole genome shotgun (WGS) entry which is preliminary data.</text>
</comment>
<feature type="transmembrane region" description="Helical" evidence="8">
    <location>
        <begin position="366"/>
        <end position="390"/>
    </location>
</feature>
<keyword evidence="3" id="KW-0050">Antiport</keyword>
<dbReference type="GO" id="GO:0015297">
    <property type="term" value="F:antiporter activity"/>
    <property type="evidence" value="ECO:0007669"/>
    <property type="project" value="UniProtKB-KW"/>
</dbReference>
<dbReference type="AlphaFoldDB" id="A0AA90SR86"/>
<evidence type="ECO:0000256" key="2">
    <source>
        <dbReference type="ARBA" id="ARBA00022448"/>
    </source>
</evidence>
<comment type="subcellular location">
    <subcellularLocation>
        <location evidence="1">Cell membrane</location>
        <topology evidence="1">Multi-pass membrane protein</topology>
    </subcellularLocation>
</comment>
<feature type="transmembrane region" description="Helical" evidence="8">
    <location>
        <begin position="150"/>
        <end position="173"/>
    </location>
</feature>
<keyword evidence="7 8" id="KW-0472">Membrane</keyword>
<evidence type="ECO:0000256" key="1">
    <source>
        <dbReference type="ARBA" id="ARBA00004651"/>
    </source>
</evidence>
<dbReference type="PANTHER" id="PTHR32507:SF8">
    <property type="entry name" value="CNH1P"/>
    <property type="match status" value="1"/>
</dbReference>
<sequence>MIPAILTGTCAFIVWCLLATRMERWWVSAPLVMVLAGAAVGLAAQGSIAAALNTTAAQRAAEIILAVLLFVDATEVRGSLLGRYPRLAARGLLIGIPVALALTMVAASFLLPALGWSMFLLVACVIAPIDFASAPSLLRDRHVPERVRDVLTVESGYTDGLVTPIFLFALLWANPANDSDDPLAALVNAAPASLIALAVGAVMGLITETAVIRSDRAGWSTERTRRLALVAIPLLTYAAAVGLGGNGFVAAFICGIVYRFRRGDAASAEVGLTEDVGALLTAAMWFVFGAVIVVALGDGVPWQILAFAALALTVLRVLPEAIAQIGSGLPRSEVLALGWLRPRGTSTIVFALIAYNTLPEGDPAELVLAIASLVVLGSIVLHTVGAPVAVAGHDRRVRNRSAQ</sequence>
<feature type="domain" description="Cation/H+ exchanger transmembrane" evidence="9">
    <location>
        <begin position="11"/>
        <end position="385"/>
    </location>
</feature>
<evidence type="ECO:0000313" key="10">
    <source>
        <dbReference type="EMBL" id="MDP0398691.1"/>
    </source>
</evidence>
<organism evidence="10 11">
    <name type="scientific">Tsukamurella strandjordii</name>
    <dbReference type="NCBI Taxonomy" id="147577"/>
    <lineage>
        <taxon>Bacteria</taxon>
        <taxon>Bacillati</taxon>
        <taxon>Actinomycetota</taxon>
        <taxon>Actinomycetes</taxon>
        <taxon>Mycobacteriales</taxon>
        <taxon>Tsukamurellaceae</taxon>
        <taxon>Tsukamurella</taxon>
    </lineage>
</organism>
<proteinExistence type="predicted"/>
<reference evidence="10" key="1">
    <citation type="submission" date="2023-08" db="EMBL/GenBank/DDBJ databases">
        <title>The draft genome of Tsukamurella strandjordii strain 050030.</title>
        <authorList>
            <person name="Zhao F."/>
            <person name="Feng Y."/>
            <person name="Zong Z."/>
        </authorList>
    </citation>
    <scope>NUCLEOTIDE SEQUENCE</scope>
    <source>
        <strain evidence="10">050030</strain>
    </source>
</reference>
<feature type="transmembrane region" description="Helical" evidence="8">
    <location>
        <begin position="116"/>
        <end position="138"/>
    </location>
</feature>
<dbReference type="EMBL" id="JAUTIX010000004">
    <property type="protein sequence ID" value="MDP0398691.1"/>
    <property type="molecule type" value="Genomic_DNA"/>
</dbReference>
<feature type="transmembrane region" description="Helical" evidence="8">
    <location>
        <begin position="278"/>
        <end position="297"/>
    </location>
</feature>
<evidence type="ECO:0000256" key="4">
    <source>
        <dbReference type="ARBA" id="ARBA00022692"/>
    </source>
</evidence>
<feature type="transmembrane region" description="Helical" evidence="8">
    <location>
        <begin position="227"/>
        <end position="258"/>
    </location>
</feature>
<evidence type="ECO:0000256" key="5">
    <source>
        <dbReference type="ARBA" id="ARBA00022989"/>
    </source>
</evidence>
<evidence type="ECO:0000256" key="3">
    <source>
        <dbReference type="ARBA" id="ARBA00022449"/>
    </source>
</evidence>
<keyword evidence="2" id="KW-0813">Transport</keyword>
<gene>
    <name evidence="10" type="ORF">Q7X28_12210</name>
</gene>
<keyword evidence="11" id="KW-1185">Reference proteome</keyword>
<feature type="transmembrane region" description="Helical" evidence="8">
    <location>
        <begin position="185"/>
        <end position="206"/>
    </location>
</feature>
<dbReference type="Proteomes" id="UP001178281">
    <property type="component" value="Unassembled WGS sequence"/>
</dbReference>
<keyword evidence="5 8" id="KW-1133">Transmembrane helix</keyword>
<dbReference type="PANTHER" id="PTHR32507">
    <property type="entry name" value="NA(+)/H(+) ANTIPORTER 1"/>
    <property type="match status" value="1"/>
</dbReference>
<feature type="transmembrane region" description="Helical" evidence="8">
    <location>
        <begin position="87"/>
        <end position="110"/>
    </location>
</feature>
<accession>A0AA90SR86</accession>
<evidence type="ECO:0000256" key="7">
    <source>
        <dbReference type="ARBA" id="ARBA00023136"/>
    </source>
</evidence>
<evidence type="ECO:0000256" key="6">
    <source>
        <dbReference type="ARBA" id="ARBA00023065"/>
    </source>
</evidence>
<dbReference type="GO" id="GO:1902600">
    <property type="term" value="P:proton transmembrane transport"/>
    <property type="evidence" value="ECO:0007669"/>
    <property type="project" value="InterPro"/>
</dbReference>
<dbReference type="Pfam" id="PF00999">
    <property type="entry name" value="Na_H_Exchanger"/>
    <property type="match status" value="1"/>
</dbReference>
<feature type="transmembrane region" description="Helical" evidence="8">
    <location>
        <begin position="304"/>
        <end position="325"/>
    </location>
</feature>
<dbReference type="InterPro" id="IPR006153">
    <property type="entry name" value="Cation/H_exchanger_TM"/>
</dbReference>
<protein>
    <submittedName>
        <fullName evidence="10">Cation:proton antiporter</fullName>
    </submittedName>
</protein>
<feature type="transmembrane region" description="Helical" evidence="8">
    <location>
        <begin position="29"/>
        <end position="52"/>
    </location>
</feature>